<evidence type="ECO:0000256" key="3">
    <source>
        <dbReference type="ARBA" id="ARBA00022692"/>
    </source>
</evidence>
<keyword evidence="5 6" id="KW-0472">Membrane</keyword>
<gene>
    <name evidence="7" type="ORF">BGCPKDLD_3255</name>
</gene>
<feature type="transmembrane region" description="Helical" evidence="6">
    <location>
        <begin position="59"/>
        <end position="81"/>
    </location>
</feature>
<evidence type="ECO:0000256" key="1">
    <source>
        <dbReference type="ARBA" id="ARBA00004651"/>
    </source>
</evidence>
<evidence type="ECO:0000256" key="2">
    <source>
        <dbReference type="ARBA" id="ARBA00022475"/>
    </source>
</evidence>
<sequence length="470" mass="49640">MAQTDPATDSRMAKGLNRHGRIPPSFPLSGAHPMHDTAILPLSLRLRQRAAQFARRPPAALVSLADQGLVSGFGFISGIAAARLLGIVEFGHFAMILIVISFAQGLHNALITAPMMTLAGARGSISRVYGANILIAAFLLSVPGAVFVVFALMLSGQMAPAALTAACALMFTQNLQFTLRRLLFARGKGVRALFMDLARAASFPLAAGFIWLQHGAVGVNGYVGMLALTSLVTSLPFIIAVGRPLLRAPSSVQLGAVSRRHTPIARWLLPIVFVTFAQEQVVWMVAGSTLGLDALGGLRAAQYLVGTVLILLSATENVLPVRAARAHSDGGEEALRSYLVSAGIRLGAPIVAILALLAGPAELWLTLIFGSEFAAYAGCLRILSVGVLVILVRDLAAHYFRAKHNTRVIFESLGVSMVVSLAVVVPLMNHAGVTGAAAAVTAGHIASLIYLAAAMRWQSRPMMTWLARAR</sequence>
<dbReference type="PANTHER" id="PTHR30250:SF11">
    <property type="entry name" value="O-ANTIGEN TRANSPORTER-RELATED"/>
    <property type="match status" value="1"/>
</dbReference>
<evidence type="ECO:0008006" key="9">
    <source>
        <dbReference type="Google" id="ProtNLM"/>
    </source>
</evidence>
<keyword evidence="2" id="KW-1003">Cell membrane</keyword>
<feature type="transmembrane region" description="Helical" evidence="6">
    <location>
        <begin position="158"/>
        <end position="177"/>
    </location>
</feature>
<feature type="transmembrane region" description="Helical" evidence="6">
    <location>
        <begin position="197"/>
        <end position="216"/>
    </location>
</feature>
<keyword evidence="8" id="KW-1185">Reference proteome</keyword>
<name>A0ABQ4V153_9HYPH</name>
<proteinExistence type="predicted"/>
<evidence type="ECO:0000256" key="4">
    <source>
        <dbReference type="ARBA" id="ARBA00022989"/>
    </source>
</evidence>
<dbReference type="EMBL" id="BPRE01000010">
    <property type="protein sequence ID" value="GJE76657.1"/>
    <property type="molecule type" value="Genomic_DNA"/>
</dbReference>
<evidence type="ECO:0000256" key="6">
    <source>
        <dbReference type="SAM" id="Phobius"/>
    </source>
</evidence>
<dbReference type="RefSeq" id="WP_238308206.1">
    <property type="nucleotide sequence ID" value="NZ_BPRE01000010.1"/>
</dbReference>
<accession>A0ABQ4V153</accession>
<dbReference type="InterPro" id="IPR050833">
    <property type="entry name" value="Poly_Biosynth_Transport"/>
</dbReference>
<feature type="transmembrane region" description="Helical" evidence="6">
    <location>
        <begin position="433"/>
        <end position="453"/>
    </location>
</feature>
<reference evidence="7" key="1">
    <citation type="journal article" date="2021" name="Front. Microbiol.">
        <title>Comprehensive Comparative Genomics and Phenotyping of Methylobacterium Species.</title>
        <authorList>
            <person name="Alessa O."/>
            <person name="Ogura Y."/>
            <person name="Fujitani Y."/>
            <person name="Takami H."/>
            <person name="Hayashi T."/>
            <person name="Sahin N."/>
            <person name="Tani A."/>
        </authorList>
    </citation>
    <scope>NUCLEOTIDE SEQUENCE</scope>
    <source>
        <strain evidence="7">DSM 14458</strain>
    </source>
</reference>
<dbReference type="Proteomes" id="UP001055093">
    <property type="component" value="Unassembled WGS sequence"/>
</dbReference>
<feature type="transmembrane region" description="Helical" evidence="6">
    <location>
        <begin position="408"/>
        <end position="427"/>
    </location>
</feature>
<feature type="transmembrane region" description="Helical" evidence="6">
    <location>
        <begin position="93"/>
        <end position="116"/>
    </location>
</feature>
<feature type="transmembrane region" description="Helical" evidence="6">
    <location>
        <begin position="267"/>
        <end position="288"/>
    </location>
</feature>
<keyword evidence="4 6" id="KW-1133">Transmembrane helix</keyword>
<evidence type="ECO:0000313" key="7">
    <source>
        <dbReference type="EMBL" id="GJE76657.1"/>
    </source>
</evidence>
<evidence type="ECO:0000313" key="8">
    <source>
        <dbReference type="Proteomes" id="UP001055093"/>
    </source>
</evidence>
<keyword evidence="3 6" id="KW-0812">Transmembrane</keyword>
<protein>
    <recommendedName>
        <fullName evidence="9">Membrane protein involved in the export of O-antigen and teichoic acid</fullName>
    </recommendedName>
</protein>
<feature type="transmembrane region" description="Helical" evidence="6">
    <location>
        <begin position="373"/>
        <end position="396"/>
    </location>
</feature>
<feature type="transmembrane region" description="Helical" evidence="6">
    <location>
        <begin position="128"/>
        <end position="152"/>
    </location>
</feature>
<reference evidence="7" key="2">
    <citation type="submission" date="2021-08" db="EMBL/GenBank/DDBJ databases">
        <authorList>
            <person name="Tani A."/>
            <person name="Ola A."/>
            <person name="Ogura Y."/>
            <person name="Katsura K."/>
            <person name="Hayashi T."/>
        </authorList>
    </citation>
    <scope>NUCLEOTIDE SEQUENCE</scope>
    <source>
        <strain evidence="7">DSM 14458</strain>
    </source>
</reference>
<dbReference type="PANTHER" id="PTHR30250">
    <property type="entry name" value="PST FAMILY PREDICTED COLANIC ACID TRANSPORTER"/>
    <property type="match status" value="1"/>
</dbReference>
<feature type="transmembrane region" description="Helical" evidence="6">
    <location>
        <begin position="300"/>
        <end position="319"/>
    </location>
</feature>
<evidence type="ECO:0000256" key="5">
    <source>
        <dbReference type="ARBA" id="ARBA00023136"/>
    </source>
</evidence>
<comment type="subcellular location">
    <subcellularLocation>
        <location evidence="1">Cell membrane</location>
        <topology evidence="1">Multi-pass membrane protein</topology>
    </subcellularLocation>
</comment>
<feature type="transmembrane region" description="Helical" evidence="6">
    <location>
        <begin position="339"/>
        <end position="361"/>
    </location>
</feature>
<comment type="caution">
    <text evidence="7">The sequence shown here is derived from an EMBL/GenBank/DDBJ whole genome shotgun (WGS) entry which is preliminary data.</text>
</comment>
<feature type="transmembrane region" description="Helical" evidence="6">
    <location>
        <begin position="222"/>
        <end position="246"/>
    </location>
</feature>
<organism evidence="7 8">
    <name type="scientific">Methylorubrum suomiense</name>
    <dbReference type="NCBI Taxonomy" id="144191"/>
    <lineage>
        <taxon>Bacteria</taxon>
        <taxon>Pseudomonadati</taxon>
        <taxon>Pseudomonadota</taxon>
        <taxon>Alphaproteobacteria</taxon>
        <taxon>Hyphomicrobiales</taxon>
        <taxon>Methylobacteriaceae</taxon>
        <taxon>Methylorubrum</taxon>
    </lineage>
</organism>